<accession>A0ACD3R1T6</accession>
<reference evidence="1" key="1">
    <citation type="submission" date="2018-11" db="EMBL/GenBank/DDBJ databases">
        <title>The sequence and de novo assembly of Larimichthys crocea genome using PacBio and Hi-C technologies.</title>
        <authorList>
            <person name="Xu P."/>
            <person name="Chen B."/>
            <person name="Zhou Z."/>
            <person name="Ke Q."/>
            <person name="Wu Y."/>
            <person name="Bai H."/>
            <person name="Pu F."/>
        </authorList>
    </citation>
    <scope>NUCLEOTIDE SEQUENCE</scope>
    <source>
        <tissue evidence="1">Muscle</tissue>
    </source>
</reference>
<protein>
    <submittedName>
        <fullName evidence="1">Uncharacterized protein</fullName>
    </submittedName>
</protein>
<sequence length="101" mass="11717">MLFLVYRQIRTRDEWKQNRVAFLSIWGLSCLFGITWGLTFLDFGPFSEFALFLSCILNSFQGFLLMLRFYMLEWIRKQAGGSGLGSTSSGSTRQHMLQEKS</sequence>
<evidence type="ECO:0000313" key="1">
    <source>
        <dbReference type="EMBL" id="TMS13436.1"/>
    </source>
</evidence>
<dbReference type="Proteomes" id="UP000793456">
    <property type="component" value="Chromosome XI"/>
</dbReference>
<gene>
    <name evidence="1" type="ORF">E3U43_018511</name>
</gene>
<evidence type="ECO:0000313" key="2">
    <source>
        <dbReference type="Proteomes" id="UP000793456"/>
    </source>
</evidence>
<organism evidence="1 2">
    <name type="scientific">Larimichthys crocea</name>
    <name type="common">Large yellow croaker</name>
    <name type="synonym">Pseudosciaena crocea</name>
    <dbReference type="NCBI Taxonomy" id="215358"/>
    <lineage>
        <taxon>Eukaryota</taxon>
        <taxon>Metazoa</taxon>
        <taxon>Chordata</taxon>
        <taxon>Craniata</taxon>
        <taxon>Vertebrata</taxon>
        <taxon>Euteleostomi</taxon>
        <taxon>Actinopterygii</taxon>
        <taxon>Neopterygii</taxon>
        <taxon>Teleostei</taxon>
        <taxon>Neoteleostei</taxon>
        <taxon>Acanthomorphata</taxon>
        <taxon>Eupercaria</taxon>
        <taxon>Sciaenidae</taxon>
        <taxon>Larimichthys</taxon>
    </lineage>
</organism>
<keyword evidence="2" id="KW-1185">Reference proteome</keyword>
<name>A0ACD3R1T6_LARCR</name>
<dbReference type="EMBL" id="CM011684">
    <property type="protein sequence ID" value="TMS13436.1"/>
    <property type="molecule type" value="Genomic_DNA"/>
</dbReference>
<comment type="caution">
    <text evidence="1">The sequence shown here is derived from an EMBL/GenBank/DDBJ whole genome shotgun (WGS) entry which is preliminary data.</text>
</comment>
<proteinExistence type="predicted"/>